<dbReference type="SUPFAM" id="SSF56112">
    <property type="entry name" value="Protein kinase-like (PK-like)"/>
    <property type="match status" value="1"/>
</dbReference>
<dbReference type="PROSITE" id="PS51473">
    <property type="entry name" value="GNK2"/>
    <property type="match status" value="2"/>
</dbReference>
<evidence type="ECO:0000256" key="11">
    <source>
        <dbReference type="ARBA" id="ARBA00023136"/>
    </source>
</evidence>
<dbReference type="GeneID" id="110776710"/>
<feature type="chain" id="PRO_5045076384" evidence="15">
    <location>
        <begin position="30"/>
        <end position="634"/>
    </location>
</feature>
<dbReference type="PANTHER" id="PTHR27002">
    <property type="entry name" value="RECEPTOR-LIKE SERINE/THREONINE-PROTEIN KINASE SD1-8"/>
    <property type="match status" value="1"/>
</dbReference>
<keyword evidence="8" id="KW-0418">Kinase</keyword>
<keyword evidence="10" id="KW-1133">Transmembrane helix</keyword>
<dbReference type="InterPro" id="IPR000719">
    <property type="entry name" value="Prot_kinase_dom"/>
</dbReference>
<protein>
    <submittedName>
        <fullName evidence="19">Cysteine-rich receptor-like protein kinase 44</fullName>
    </submittedName>
</protein>
<gene>
    <name evidence="19" type="primary">LOC110776710</name>
</gene>
<evidence type="ECO:0000256" key="7">
    <source>
        <dbReference type="ARBA" id="ARBA00022741"/>
    </source>
</evidence>
<evidence type="ECO:0000256" key="10">
    <source>
        <dbReference type="ARBA" id="ARBA00022989"/>
    </source>
</evidence>
<reference evidence="19" key="2">
    <citation type="submission" date="2025-08" db="UniProtKB">
        <authorList>
            <consortium name="RefSeq"/>
        </authorList>
    </citation>
    <scope>IDENTIFICATION</scope>
    <source>
        <tissue evidence="19">Leaf</tissue>
    </source>
</reference>
<keyword evidence="7 14" id="KW-0547">Nucleotide-binding</keyword>
<dbReference type="Gene3D" id="1.10.510.10">
    <property type="entry name" value="Transferase(Phosphotransferase) domain 1"/>
    <property type="match status" value="1"/>
</dbReference>
<dbReference type="InterPro" id="IPR001245">
    <property type="entry name" value="Ser-Thr/Tyr_kinase_cat_dom"/>
</dbReference>
<dbReference type="InterPro" id="IPR002902">
    <property type="entry name" value="GNK2"/>
</dbReference>
<dbReference type="PROSITE" id="PS50011">
    <property type="entry name" value="PROTEIN_KINASE_DOM"/>
    <property type="match status" value="1"/>
</dbReference>
<dbReference type="PROSITE" id="PS00107">
    <property type="entry name" value="PROTEIN_KINASE_ATP"/>
    <property type="match status" value="1"/>
</dbReference>
<feature type="domain" description="Protein kinase" evidence="16">
    <location>
        <begin position="315"/>
        <end position="593"/>
    </location>
</feature>
<accession>A0ABM3QX50</accession>
<evidence type="ECO:0000313" key="19">
    <source>
        <dbReference type="RefSeq" id="XP_056687947.1"/>
    </source>
</evidence>
<feature type="domain" description="Gnk2-homologous" evidence="17">
    <location>
        <begin position="147"/>
        <end position="259"/>
    </location>
</feature>
<feature type="binding site" evidence="14">
    <location>
        <position position="343"/>
    </location>
    <ligand>
        <name>ATP</name>
        <dbReference type="ChEBI" id="CHEBI:30616"/>
    </ligand>
</feature>
<evidence type="ECO:0000313" key="18">
    <source>
        <dbReference type="Proteomes" id="UP000813463"/>
    </source>
</evidence>
<keyword evidence="5 15" id="KW-0732">Signal</keyword>
<reference evidence="18" key="1">
    <citation type="journal article" date="2021" name="Nat. Commun.">
        <title>Genomic analyses provide insights into spinach domestication and the genetic basis of agronomic traits.</title>
        <authorList>
            <person name="Cai X."/>
            <person name="Sun X."/>
            <person name="Xu C."/>
            <person name="Sun H."/>
            <person name="Wang X."/>
            <person name="Ge C."/>
            <person name="Zhang Z."/>
            <person name="Wang Q."/>
            <person name="Fei Z."/>
            <person name="Jiao C."/>
            <person name="Wang Q."/>
        </authorList>
    </citation>
    <scope>NUCLEOTIDE SEQUENCE [LARGE SCALE GENOMIC DNA]</scope>
    <source>
        <strain evidence="18">cv. Varoflay</strain>
    </source>
</reference>
<keyword evidence="3" id="KW-0808">Transferase</keyword>
<evidence type="ECO:0000256" key="14">
    <source>
        <dbReference type="PROSITE-ProRule" id="PRU10141"/>
    </source>
</evidence>
<evidence type="ECO:0000256" key="1">
    <source>
        <dbReference type="ARBA" id="ARBA00004167"/>
    </source>
</evidence>
<evidence type="ECO:0000256" key="4">
    <source>
        <dbReference type="ARBA" id="ARBA00022692"/>
    </source>
</evidence>
<dbReference type="RefSeq" id="XP_056687947.1">
    <property type="nucleotide sequence ID" value="XM_056831969.1"/>
</dbReference>
<dbReference type="InterPro" id="IPR017441">
    <property type="entry name" value="Protein_kinase_ATP_BS"/>
</dbReference>
<dbReference type="Gene3D" id="3.30.430.20">
    <property type="entry name" value="Gnk2 domain, C-X8-C-X2-C motif"/>
    <property type="match status" value="2"/>
</dbReference>
<evidence type="ECO:0000256" key="5">
    <source>
        <dbReference type="ARBA" id="ARBA00022729"/>
    </source>
</evidence>
<evidence type="ECO:0000256" key="8">
    <source>
        <dbReference type="ARBA" id="ARBA00022777"/>
    </source>
</evidence>
<keyword evidence="11" id="KW-0472">Membrane</keyword>
<dbReference type="Proteomes" id="UP000813463">
    <property type="component" value="Chromosome 6"/>
</dbReference>
<evidence type="ECO:0000259" key="16">
    <source>
        <dbReference type="PROSITE" id="PS50011"/>
    </source>
</evidence>
<evidence type="ECO:0000256" key="3">
    <source>
        <dbReference type="ARBA" id="ARBA00022679"/>
    </source>
</evidence>
<evidence type="ECO:0000256" key="2">
    <source>
        <dbReference type="ARBA" id="ARBA00022527"/>
    </source>
</evidence>
<dbReference type="PROSITE" id="PS00108">
    <property type="entry name" value="PROTEIN_KINASE_ST"/>
    <property type="match status" value="1"/>
</dbReference>
<keyword evidence="12" id="KW-0675">Receptor</keyword>
<dbReference type="Gene3D" id="3.30.200.20">
    <property type="entry name" value="Phosphorylase Kinase, domain 1"/>
    <property type="match status" value="1"/>
</dbReference>
<sequence length="634" mass="70563">MACFAISWSSLLHILMSLLIFSINRIAVADPAYVFSLCSDMQTVAPSSNYQTNVDALLSSFSSKKASESLFYNTTVGIGANKVYGFFFCGFDETVAICQKCISLAINSLNSRCRGQKESVVWYDQCLVRYSNESFFGTMNDAPMIPMWNRQNAVDIQNITNNQLGFIQVLLGTLRNVSSKAATGPSGKKIATKEGKFVANLTSMNLLYTLAECTPDISTRDCNTCLQMTIGNMTDMCNMKAGCTMMNPSCNIRYDVYAFYGDALTPTLGPPSVPFSVGKNHKKNSKKPIIEADEIETVDSLKFDLSTIRKATNNFSADKKLGEGGFGEVYKGKLEDGSIIAVKRLSSQSEQGIGEFKTEVVLVAKLQHRNLVKLLGFCLSGKEKILVYEFLPNMSLDRFLSDPTKRESLNWKTRFKIIEGIARGLLYLHEDSRLKIVHRDLKLSNILLDEAMNPKIADFGIAKLFGVDQTQDNTDRIVGTFGYMAPEYLLTGQFSVKSDVYAFGIIVLELVSGLRNRFSHQQKIEESLLYRAWRLWNEGIPLKLTDPTFCSDFPVDEMAKCMHIGLLCVQDDAAKRPRMPTIVGALNGESITLPLPTPPHFLSDSVDNGIKEDDLTQCNHALRVTEIFTELSPR</sequence>
<dbReference type="InterPro" id="IPR011009">
    <property type="entry name" value="Kinase-like_dom_sf"/>
</dbReference>
<dbReference type="SMART" id="SM00220">
    <property type="entry name" value="S_TKc"/>
    <property type="match status" value="1"/>
</dbReference>
<evidence type="ECO:0000256" key="15">
    <source>
        <dbReference type="SAM" id="SignalP"/>
    </source>
</evidence>
<dbReference type="Pfam" id="PF01657">
    <property type="entry name" value="Stress-antifung"/>
    <property type="match status" value="2"/>
</dbReference>
<keyword evidence="9 14" id="KW-0067">ATP-binding</keyword>
<evidence type="ECO:0000259" key="17">
    <source>
        <dbReference type="PROSITE" id="PS51473"/>
    </source>
</evidence>
<keyword evidence="2" id="KW-0723">Serine/threonine-protein kinase</keyword>
<feature type="signal peptide" evidence="15">
    <location>
        <begin position="1"/>
        <end position="29"/>
    </location>
</feature>
<dbReference type="CDD" id="cd14066">
    <property type="entry name" value="STKc_IRAK"/>
    <property type="match status" value="1"/>
</dbReference>
<dbReference type="PANTHER" id="PTHR27002:SF1050">
    <property type="entry name" value="CYSTEINE-RICH RECEPTOR-LIKE PROTEIN KINASE 5"/>
    <property type="match status" value="1"/>
</dbReference>
<keyword evidence="4" id="KW-0812">Transmembrane</keyword>
<dbReference type="CDD" id="cd23509">
    <property type="entry name" value="Gnk2-like"/>
    <property type="match status" value="2"/>
</dbReference>
<evidence type="ECO:0000256" key="9">
    <source>
        <dbReference type="ARBA" id="ARBA00022840"/>
    </source>
</evidence>
<comment type="subcellular location">
    <subcellularLocation>
        <location evidence="1">Membrane</location>
        <topology evidence="1">Single-pass membrane protein</topology>
    </subcellularLocation>
</comment>
<keyword evidence="18" id="KW-1185">Reference proteome</keyword>
<feature type="domain" description="Gnk2-homologous" evidence="17">
    <location>
        <begin position="32"/>
        <end position="135"/>
    </location>
</feature>
<keyword evidence="6" id="KW-0677">Repeat</keyword>
<proteinExistence type="predicted"/>
<dbReference type="InterPro" id="IPR008271">
    <property type="entry name" value="Ser/Thr_kinase_AS"/>
</dbReference>
<evidence type="ECO:0000256" key="13">
    <source>
        <dbReference type="ARBA" id="ARBA00023180"/>
    </source>
</evidence>
<name>A0ABM3QX50_SPIOL</name>
<keyword evidence="13" id="KW-0325">Glycoprotein</keyword>
<organism evidence="18 19">
    <name type="scientific">Spinacia oleracea</name>
    <name type="common">Spinach</name>
    <dbReference type="NCBI Taxonomy" id="3562"/>
    <lineage>
        <taxon>Eukaryota</taxon>
        <taxon>Viridiplantae</taxon>
        <taxon>Streptophyta</taxon>
        <taxon>Embryophyta</taxon>
        <taxon>Tracheophyta</taxon>
        <taxon>Spermatophyta</taxon>
        <taxon>Magnoliopsida</taxon>
        <taxon>eudicotyledons</taxon>
        <taxon>Gunneridae</taxon>
        <taxon>Pentapetalae</taxon>
        <taxon>Caryophyllales</taxon>
        <taxon>Chenopodiaceae</taxon>
        <taxon>Chenopodioideae</taxon>
        <taxon>Anserineae</taxon>
        <taxon>Spinacia</taxon>
    </lineage>
</organism>
<dbReference type="Pfam" id="PF07714">
    <property type="entry name" value="PK_Tyr_Ser-Thr"/>
    <property type="match status" value="1"/>
</dbReference>
<dbReference type="InterPro" id="IPR038408">
    <property type="entry name" value="GNK2_sf"/>
</dbReference>
<evidence type="ECO:0000256" key="6">
    <source>
        <dbReference type="ARBA" id="ARBA00022737"/>
    </source>
</evidence>
<evidence type="ECO:0000256" key="12">
    <source>
        <dbReference type="ARBA" id="ARBA00023170"/>
    </source>
</evidence>